<protein>
    <submittedName>
        <fullName evidence="5">ArsR family transcriptional regulator</fullName>
    </submittedName>
</protein>
<proteinExistence type="predicted"/>
<gene>
    <name evidence="5" type="primary">arsR</name>
    <name evidence="5" type="ORF">ME791_04870</name>
</gene>
<dbReference type="CDD" id="cd00090">
    <property type="entry name" value="HTH_ARSR"/>
    <property type="match status" value="1"/>
</dbReference>
<dbReference type="InterPro" id="IPR036390">
    <property type="entry name" value="WH_DNA-bd_sf"/>
</dbReference>
<feature type="domain" description="HTH arsR-type" evidence="4">
    <location>
        <begin position="2"/>
        <end position="97"/>
    </location>
</feature>
<evidence type="ECO:0000313" key="6">
    <source>
        <dbReference type="Proteomes" id="UP001054884"/>
    </source>
</evidence>
<dbReference type="EMBL" id="BNHY01000006">
    <property type="protein sequence ID" value="GHN33335.1"/>
    <property type="molecule type" value="Genomic_DNA"/>
</dbReference>
<reference evidence="5 6" key="1">
    <citation type="journal article" date="2022" name="J. Dairy Sci.">
        <title>Genetic diversity of Lactobacillus delbrueckii isolated from raw milk in Hokkaido, Japan.</title>
        <authorList>
            <person name="Tsuchihashi H."/>
            <person name="Ichikawa A."/>
            <person name="Takeda M."/>
            <person name="Koizumi A."/>
            <person name="Mizoguchi C."/>
            <person name="Ishida T."/>
            <person name="Kimura K."/>
        </authorList>
    </citation>
    <scope>NUCLEOTIDE SEQUENCE [LARGE SCALE GENOMIC DNA]</scope>
    <source>
        <strain evidence="5 6">ME-791</strain>
    </source>
</reference>
<accession>A0ABD0AE30</accession>
<dbReference type="PANTHER" id="PTHR43132:SF2">
    <property type="entry name" value="ARSENICAL RESISTANCE OPERON REPRESSOR ARSR-RELATED"/>
    <property type="match status" value="1"/>
</dbReference>
<dbReference type="Gene3D" id="1.10.10.10">
    <property type="entry name" value="Winged helix-like DNA-binding domain superfamily/Winged helix DNA-binding domain"/>
    <property type="match status" value="1"/>
</dbReference>
<keyword evidence="3" id="KW-0804">Transcription</keyword>
<dbReference type="Proteomes" id="UP001054884">
    <property type="component" value="Unassembled WGS sequence"/>
</dbReference>
<dbReference type="InterPro" id="IPR051011">
    <property type="entry name" value="Metal_resp_trans_reg"/>
</dbReference>
<evidence type="ECO:0000259" key="4">
    <source>
        <dbReference type="PROSITE" id="PS50987"/>
    </source>
</evidence>
<dbReference type="RefSeq" id="WP_070488187.1">
    <property type="nucleotide sequence ID" value="NZ_BNHQ01000002.1"/>
</dbReference>
<dbReference type="PANTHER" id="PTHR43132">
    <property type="entry name" value="ARSENICAL RESISTANCE OPERON REPRESSOR ARSR-RELATED"/>
    <property type="match status" value="1"/>
</dbReference>
<comment type="caution">
    <text evidence="5">The sequence shown here is derived from an EMBL/GenBank/DDBJ whole genome shotgun (WGS) entry which is preliminary data.</text>
</comment>
<name>A0ABD0AE30_9LACO</name>
<keyword evidence="2" id="KW-0238">DNA-binding</keyword>
<dbReference type="SMART" id="SM00418">
    <property type="entry name" value="HTH_ARSR"/>
    <property type="match status" value="1"/>
</dbReference>
<dbReference type="Pfam" id="PF01022">
    <property type="entry name" value="HTH_5"/>
    <property type="match status" value="1"/>
</dbReference>
<sequence length="103" mass="11836">MTHEELIDQAARLFKVLGNSLRIHILFYLRKHGESPVSAIVGHLGVSQPVISKQLGILKKYDFVQKRKAGTFVYYSINDQDIVQIIDAMTEHLDHLDHLDRLQ</sequence>
<organism evidence="5 6">
    <name type="scientific">Lactobacillus delbrueckii</name>
    <dbReference type="NCBI Taxonomy" id="1584"/>
    <lineage>
        <taxon>Bacteria</taxon>
        <taxon>Bacillati</taxon>
        <taxon>Bacillota</taxon>
        <taxon>Bacilli</taxon>
        <taxon>Lactobacillales</taxon>
        <taxon>Lactobacillaceae</taxon>
        <taxon>Lactobacillus</taxon>
    </lineage>
</organism>
<dbReference type="InterPro" id="IPR036388">
    <property type="entry name" value="WH-like_DNA-bd_sf"/>
</dbReference>
<evidence type="ECO:0000313" key="5">
    <source>
        <dbReference type="EMBL" id="GHN33335.1"/>
    </source>
</evidence>
<dbReference type="SUPFAM" id="SSF46785">
    <property type="entry name" value="Winged helix' DNA-binding domain"/>
    <property type="match status" value="1"/>
</dbReference>
<dbReference type="GO" id="GO:0003677">
    <property type="term" value="F:DNA binding"/>
    <property type="evidence" value="ECO:0007669"/>
    <property type="project" value="UniProtKB-KW"/>
</dbReference>
<dbReference type="InterPro" id="IPR001845">
    <property type="entry name" value="HTH_ArsR_DNA-bd_dom"/>
</dbReference>
<dbReference type="NCBIfam" id="NF033788">
    <property type="entry name" value="HTH_metalloreg"/>
    <property type="match status" value="1"/>
</dbReference>
<dbReference type="AlphaFoldDB" id="A0ABD0AE30"/>
<dbReference type="InterPro" id="IPR011991">
    <property type="entry name" value="ArsR-like_HTH"/>
</dbReference>
<evidence type="ECO:0000256" key="2">
    <source>
        <dbReference type="ARBA" id="ARBA00023125"/>
    </source>
</evidence>
<evidence type="ECO:0000256" key="1">
    <source>
        <dbReference type="ARBA" id="ARBA00023015"/>
    </source>
</evidence>
<dbReference type="PROSITE" id="PS50987">
    <property type="entry name" value="HTH_ARSR_2"/>
    <property type="match status" value="1"/>
</dbReference>
<dbReference type="PRINTS" id="PR00778">
    <property type="entry name" value="HTHARSR"/>
</dbReference>
<keyword evidence="1" id="KW-0805">Transcription regulation</keyword>
<evidence type="ECO:0000256" key="3">
    <source>
        <dbReference type="ARBA" id="ARBA00023163"/>
    </source>
</evidence>